<dbReference type="CDD" id="cd07185">
    <property type="entry name" value="OmpA_C-like"/>
    <property type="match status" value="1"/>
</dbReference>
<feature type="chain" id="PRO_5046046369" evidence="6">
    <location>
        <begin position="24"/>
        <end position="550"/>
    </location>
</feature>
<dbReference type="Proteomes" id="UP001596091">
    <property type="component" value="Unassembled WGS sequence"/>
</dbReference>
<keyword evidence="6" id="KW-0732">Signal</keyword>
<dbReference type="InterPro" id="IPR006664">
    <property type="entry name" value="OMP_bac"/>
</dbReference>
<feature type="compositionally biased region" description="Low complexity" evidence="5">
    <location>
        <begin position="346"/>
        <end position="369"/>
    </location>
</feature>
<dbReference type="Pfam" id="PF00691">
    <property type="entry name" value="OmpA"/>
    <property type="match status" value="1"/>
</dbReference>
<dbReference type="InterPro" id="IPR006665">
    <property type="entry name" value="OmpA-like"/>
</dbReference>
<evidence type="ECO:0000256" key="6">
    <source>
        <dbReference type="SAM" id="SignalP"/>
    </source>
</evidence>
<evidence type="ECO:0000313" key="9">
    <source>
        <dbReference type="Proteomes" id="UP001596091"/>
    </source>
</evidence>
<keyword evidence="9" id="KW-1185">Reference proteome</keyword>
<sequence>MIRIKGQITSFVFCLAGSLVLCAQVPNPTTQQQPENGVGQAPSEIRGGVPVYKMQVVGRDIPAINYFHRKGATKIGFEGTSLLPTAKGTAKVNSQLGRTQIELDLRGLTPANGFGPEYLTYVLWAITPEGRPVNLGEVLPTGGKDKNTMVVTTNLQVFGLIITAEPYFAVTMPSDVVVMQNFVINDKTQGVIEQVNAHYSLLPRGAYTETAGRHTVLHPITRNERSPLELYEADNAVEIAEAEGADRYAADTLQKAKVALQNAQDIDNNRHDHDRRQTITYAREAVQAAEDARIITVRKMREADEAANKKAADDAQLAAQQSALAAQQQAEARARAQKAAEDAEARAAAARSAQQAAEQSAQQATQQAEQARERLKQQLSQVLQTKETARGLIMNMSDVLFDFNKYTLKPEAREKLAKVSGILLAYPGLKLQVEGYTDNIGSDEYNQKLSEQRADSVKDYLVSQSVADSEISATGYGKSDPIADNSTSTGRSQNRRVQLVVSGEGIGVQQSAPGNQSEAPPATNPATPTQPGAASPAPPNPSGTSQPPQR</sequence>
<dbReference type="PROSITE" id="PS01068">
    <property type="entry name" value="OMPA_1"/>
    <property type="match status" value="1"/>
</dbReference>
<dbReference type="SUPFAM" id="SSF103088">
    <property type="entry name" value="OmpA-like"/>
    <property type="match status" value="1"/>
</dbReference>
<feature type="region of interest" description="Disordered" evidence="5">
    <location>
        <begin position="328"/>
        <end position="372"/>
    </location>
</feature>
<dbReference type="Gene3D" id="3.30.1330.60">
    <property type="entry name" value="OmpA-like domain"/>
    <property type="match status" value="1"/>
</dbReference>
<feature type="compositionally biased region" description="Basic and acidic residues" evidence="5">
    <location>
        <begin position="332"/>
        <end position="345"/>
    </location>
</feature>
<comment type="caution">
    <text evidence="8">The sequence shown here is derived from an EMBL/GenBank/DDBJ whole genome shotgun (WGS) entry which is preliminary data.</text>
</comment>
<feature type="compositionally biased region" description="Polar residues" evidence="5">
    <location>
        <begin position="484"/>
        <end position="496"/>
    </location>
</feature>
<dbReference type="EMBL" id="JBHSPH010000017">
    <property type="protein sequence ID" value="MFC5865228.1"/>
    <property type="molecule type" value="Genomic_DNA"/>
</dbReference>
<feature type="domain" description="OmpA-like" evidence="7">
    <location>
        <begin position="388"/>
        <end position="505"/>
    </location>
</feature>
<evidence type="ECO:0000256" key="2">
    <source>
        <dbReference type="ARBA" id="ARBA00023136"/>
    </source>
</evidence>
<feature type="signal peptide" evidence="6">
    <location>
        <begin position="1"/>
        <end position="23"/>
    </location>
</feature>
<name>A0ABW1EQN6_9BACT</name>
<keyword evidence="2 4" id="KW-0472">Membrane</keyword>
<dbReference type="PRINTS" id="PR01021">
    <property type="entry name" value="OMPADOMAIN"/>
</dbReference>
<evidence type="ECO:0000256" key="3">
    <source>
        <dbReference type="ARBA" id="ARBA00023237"/>
    </source>
</evidence>
<gene>
    <name evidence="8" type="ORF">ACFPT7_23180</name>
</gene>
<evidence type="ECO:0000256" key="5">
    <source>
        <dbReference type="SAM" id="MobiDB-lite"/>
    </source>
</evidence>
<protein>
    <submittedName>
        <fullName evidence="8">OmpA family protein</fullName>
    </submittedName>
</protein>
<evidence type="ECO:0000313" key="8">
    <source>
        <dbReference type="EMBL" id="MFC5865228.1"/>
    </source>
</evidence>
<dbReference type="PROSITE" id="PS51123">
    <property type="entry name" value="OMPA_2"/>
    <property type="match status" value="1"/>
</dbReference>
<dbReference type="InterPro" id="IPR036737">
    <property type="entry name" value="OmpA-like_sf"/>
</dbReference>
<evidence type="ECO:0000256" key="1">
    <source>
        <dbReference type="ARBA" id="ARBA00004442"/>
    </source>
</evidence>
<proteinExistence type="predicted"/>
<keyword evidence="3" id="KW-0998">Cell outer membrane</keyword>
<dbReference type="RefSeq" id="WP_263342547.1">
    <property type="nucleotide sequence ID" value="NZ_JAGSYH010000013.1"/>
</dbReference>
<feature type="compositionally biased region" description="Low complexity" evidence="5">
    <location>
        <begin position="519"/>
        <end position="535"/>
    </location>
</feature>
<evidence type="ECO:0000256" key="4">
    <source>
        <dbReference type="PROSITE-ProRule" id="PRU00473"/>
    </source>
</evidence>
<accession>A0ABW1EQN6</accession>
<organism evidence="8 9">
    <name type="scientific">Acidicapsa dinghuensis</name>
    <dbReference type="NCBI Taxonomy" id="2218256"/>
    <lineage>
        <taxon>Bacteria</taxon>
        <taxon>Pseudomonadati</taxon>
        <taxon>Acidobacteriota</taxon>
        <taxon>Terriglobia</taxon>
        <taxon>Terriglobales</taxon>
        <taxon>Acidobacteriaceae</taxon>
        <taxon>Acidicapsa</taxon>
    </lineage>
</organism>
<feature type="compositionally biased region" description="Polar residues" evidence="5">
    <location>
        <begin position="508"/>
        <end position="518"/>
    </location>
</feature>
<dbReference type="InterPro" id="IPR006690">
    <property type="entry name" value="OMPA-like_CS"/>
</dbReference>
<evidence type="ECO:0000259" key="7">
    <source>
        <dbReference type="PROSITE" id="PS51123"/>
    </source>
</evidence>
<comment type="subcellular location">
    <subcellularLocation>
        <location evidence="1">Cell outer membrane</location>
    </subcellularLocation>
</comment>
<dbReference type="InterPro" id="IPR050330">
    <property type="entry name" value="Bact_OuterMem_StrucFunc"/>
</dbReference>
<reference evidence="9" key="1">
    <citation type="journal article" date="2019" name="Int. J. Syst. Evol. Microbiol.">
        <title>The Global Catalogue of Microorganisms (GCM) 10K type strain sequencing project: providing services to taxonomists for standard genome sequencing and annotation.</title>
        <authorList>
            <consortium name="The Broad Institute Genomics Platform"/>
            <consortium name="The Broad Institute Genome Sequencing Center for Infectious Disease"/>
            <person name="Wu L."/>
            <person name="Ma J."/>
        </authorList>
    </citation>
    <scope>NUCLEOTIDE SEQUENCE [LARGE SCALE GENOMIC DNA]</scope>
    <source>
        <strain evidence="9">JCM 4087</strain>
    </source>
</reference>
<feature type="region of interest" description="Disordered" evidence="5">
    <location>
        <begin position="472"/>
        <end position="550"/>
    </location>
</feature>
<dbReference type="PANTHER" id="PTHR30329">
    <property type="entry name" value="STATOR ELEMENT OF FLAGELLAR MOTOR COMPLEX"/>
    <property type="match status" value="1"/>
</dbReference>
<dbReference type="PANTHER" id="PTHR30329:SF21">
    <property type="entry name" value="LIPOPROTEIN YIAD-RELATED"/>
    <property type="match status" value="1"/>
</dbReference>